<protein>
    <recommendedName>
        <fullName evidence="3">Prepilin peptidase dependent protein C-like C-terminal domain-containing protein</fullName>
    </recommendedName>
</protein>
<dbReference type="Pfam" id="PF12528">
    <property type="entry name" value="T2SSppdC"/>
    <property type="match status" value="1"/>
</dbReference>
<organism evidence="4 5">
    <name type="scientific">Cedecea neteri</name>
    <dbReference type="NCBI Taxonomy" id="158822"/>
    <lineage>
        <taxon>Bacteria</taxon>
        <taxon>Pseudomonadati</taxon>
        <taxon>Pseudomonadota</taxon>
        <taxon>Gammaproteobacteria</taxon>
        <taxon>Enterobacterales</taxon>
        <taxon>Enterobacteriaceae</taxon>
        <taxon>Cedecea</taxon>
    </lineage>
</organism>
<dbReference type="EMBL" id="CP009451">
    <property type="protein sequence ID" value="AIR06135.1"/>
    <property type="molecule type" value="Genomic_DNA"/>
</dbReference>
<keyword evidence="2" id="KW-0812">Transmembrane</keyword>
<keyword evidence="5" id="KW-1185">Reference proteome</keyword>
<evidence type="ECO:0000256" key="2">
    <source>
        <dbReference type="SAM" id="Phobius"/>
    </source>
</evidence>
<keyword evidence="2" id="KW-0472">Membrane</keyword>
<reference evidence="4 5" key="1">
    <citation type="submission" date="2014-09" db="EMBL/GenBank/DDBJ databases">
        <title>Cedecea neteri SSMD04 Genome Sequencing.</title>
        <authorList>
            <person name="Tan J.-Y."/>
        </authorList>
    </citation>
    <scope>NUCLEOTIDE SEQUENCE [LARGE SCALE GENOMIC DNA]</scope>
    <source>
        <strain evidence="4 5">SSMD04</strain>
    </source>
</reference>
<evidence type="ECO:0000313" key="5">
    <source>
        <dbReference type="Proteomes" id="UP000029481"/>
    </source>
</evidence>
<dbReference type="KEGG" id="cnt:JT31_16380"/>
<accession>A0A089RI31</accession>
<dbReference type="Proteomes" id="UP000029481">
    <property type="component" value="Chromosome"/>
</dbReference>
<gene>
    <name evidence="4" type="ORF">JT31_16380</name>
</gene>
<dbReference type="AlphaFoldDB" id="A0A089RI31"/>
<dbReference type="InterPro" id="IPR012902">
    <property type="entry name" value="N_methyl_site"/>
</dbReference>
<feature type="domain" description="Prepilin peptidase dependent protein C-like C-terminal" evidence="3">
    <location>
        <begin position="35"/>
        <end position="106"/>
    </location>
</feature>
<dbReference type="NCBIfam" id="TIGR02532">
    <property type="entry name" value="IV_pilin_GFxxxE"/>
    <property type="match status" value="1"/>
</dbReference>
<proteinExistence type="predicted"/>
<dbReference type="Pfam" id="PF07963">
    <property type="entry name" value="N_methyl"/>
    <property type="match status" value="1"/>
</dbReference>
<dbReference type="RefSeq" id="WP_038479294.1">
    <property type="nucleotide sequence ID" value="NZ_CP009451.1"/>
</dbReference>
<feature type="transmembrane region" description="Helical" evidence="2">
    <location>
        <begin position="15"/>
        <end position="35"/>
    </location>
</feature>
<dbReference type="GO" id="GO:0016020">
    <property type="term" value="C:membrane"/>
    <property type="evidence" value="ECO:0007669"/>
    <property type="project" value="UniProtKB-SubCell"/>
</dbReference>
<keyword evidence="2" id="KW-1133">Transmembrane helix</keyword>
<comment type="subcellular location">
    <subcellularLocation>
        <location evidence="1">Membrane</location>
        <topology evidence="1">Single-pass membrane protein</topology>
    </subcellularLocation>
</comment>
<evidence type="ECO:0000313" key="4">
    <source>
        <dbReference type="EMBL" id="AIR06135.1"/>
    </source>
</evidence>
<dbReference type="OrthoDB" id="6561530at2"/>
<evidence type="ECO:0000256" key="1">
    <source>
        <dbReference type="ARBA" id="ARBA00004167"/>
    </source>
</evidence>
<sequence length="113" mass="12647">MQAAPIIPRQGGFSLPEVLCALALFGVVMTALLGYHRVLQQGFTSQWQLRQLWRVAREQTELEALPPSDSWNVRQQQTSSLGCVSIDVTVTSPEGRAAQLLRLDCPRSEQRQE</sequence>
<name>A0A089RI31_9ENTR</name>
<evidence type="ECO:0000259" key="3">
    <source>
        <dbReference type="Pfam" id="PF12528"/>
    </source>
</evidence>
<dbReference type="InterPro" id="IPR022204">
    <property type="entry name" value="PpdC-like_C"/>
</dbReference>
<dbReference type="NCBIfam" id="NF007660">
    <property type="entry name" value="PRK10332.1"/>
    <property type="match status" value="1"/>
</dbReference>